<protein>
    <submittedName>
        <fullName evidence="1">Uncharacterized protein</fullName>
    </submittedName>
</protein>
<dbReference type="Proteomes" id="UP000735302">
    <property type="component" value="Unassembled WGS sequence"/>
</dbReference>
<accession>A0AAV3XWI2</accession>
<evidence type="ECO:0000313" key="2">
    <source>
        <dbReference type="Proteomes" id="UP000735302"/>
    </source>
</evidence>
<keyword evidence="2" id="KW-1185">Reference proteome</keyword>
<comment type="caution">
    <text evidence="1">The sequence shown here is derived from an EMBL/GenBank/DDBJ whole genome shotgun (WGS) entry which is preliminary data.</text>
</comment>
<name>A0AAV3XWI2_9GAST</name>
<gene>
    <name evidence="1" type="ORF">PoB_000127500</name>
</gene>
<dbReference type="EMBL" id="BLXT01000167">
    <property type="protein sequence ID" value="GFN74769.1"/>
    <property type="molecule type" value="Genomic_DNA"/>
</dbReference>
<proteinExistence type="predicted"/>
<evidence type="ECO:0000313" key="1">
    <source>
        <dbReference type="EMBL" id="GFN74769.1"/>
    </source>
</evidence>
<reference evidence="1 2" key="1">
    <citation type="journal article" date="2021" name="Elife">
        <title>Chloroplast acquisition without the gene transfer in kleptoplastic sea slugs, Plakobranchus ocellatus.</title>
        <authorList>
            <person name="Maeda T."/>
            <person name="Takahashi S."/>
            <person name="Yoshida T."/>
            <person name="Shimamura S."/>
            <person name="Takaki Y."/>
            <person name="Nagai Y."/>
            <person name="Toyoda A."/>
            <person name="Suzuki Y."/>
            <person name="Arimoto A."/>
            <person name="Ishii H."/>
            <person name="Satoh N."/>
            <person name="Nishiyama T."/>
            <person name="Hasebe M."/>
            <person name="Maruyama T."/>
            <person name="Minagawa J."/>
            <person name="Obokata J."/>
            <person name="Shigenobu S."/>
        </authorList>
    </citation>
    <scope>NUCLEOTIDE SEQUENCE [LARGE SCALE GENOMIC DNA]</scope>
</reference>
<sequence length="133" mass="14270">MITFDVLKALALSFLSTGMNAPILFKSGYLTVYVSSVRVKIKNNFTGFVPNATNFNRCDAPAWVLVGIAREIAKEIASLRRILSALPLSGLRQAKAPVARFASVTDGFPANLLADPLSVVPPILRLNSVIVIG</sequence>
<organism evidence="1 2">
    <name type="scientific">Plakobranchus ocellatus</name>
    <dbReference type="NCBI Taxonomy" id="259542"/>
    <lineage>
        <taxon>Eukaryota</taxon>
        <taxon>Metazoa</taxon>
        <taxon>Spiralia</taxon>
        <taxon>Lophotrochozoa</taxon>
        <taxon>Mollusca</taxon>
        <taxon>Gastropoda</taxon>
        <taxon>Heterobranchia</taxon>
        <taxon>Euthyneura</taxon>
        <taxon>Panpulmonata</taxon>
        <taxon>Sacoglossa</taxon>
        <taxon>Placobranchoidea</taxon>
        <taxon>Plakobranchidae</taxon>
        <taxon>Plakobranchus</taxon>
    </lineage>
</organism>
<dbReference type="AlphaFoldDB" id="A0AAV3XWI2"/>